<dbReference type="EMBL" id="CAJOBI010346414">
    <property type="protein sequence ID" value="CAF5218153.1"/>
    <property type="molecule type" value="Genomic_DNA"/>
</dbReference>
<dbReference type="GO" id="GO:0000978">
    <property type="term" value="F:RNA polymerase II cis-regulatory region sequence-specific DNA binding"/>
    <property type="evidence" value="ECO:0007669"/>
    <property type="project" value="TreeGrafter"/>
</dbReference>
<dbReference type="PROSITE" id="PS50888">
    <property type="entry name" value="BHLH"/>
    <property type="match status" value="1"/>
</dbReference>
<comment type="subcellular location">
    <subcellularLocation>
        <location evidence="2">Endoplasmic reticulum membrane</location>
        <topology evidence="2">Multi-pass membrane protein</topology>
    </subcellularLocation>
    <subcellularLocation>
        <location evidence="1">Nucleus</location>
    </subcellularLocation>
</comment>
<sequence>LSYKSIDHRDPSSKDISNYEAGNICVTREETATTRTDSSSTEPSFQFFHLNNSTEPITFTVDQFQALINLIPNTSQTSVNTISTLLEHSTIFANNIPLRIVDQTNHLPNTDISSKFSHQDAITKNDNSSESIVVNRNGNCPRRKLTSNAIEKRYRSSINEKIYELKEIVAASDGK</sequence>
<comment type="caution">
    <text evidence="12">The sequence shown here is derived from an EMBL/GenBank/DDBJ whole genome shotgun (WGS) entry which is preliminary data.</text>
</comment>
<keyword evidence="10" id="KW-0539">Nucleus</keyword>
<dbReference type="PANTHER" id="PTHR46062">
    <property type="entry name" value="STEROL REGULATORY ELEMENT-BINDING PROTEIN"/>
    <property type="match status" value="1"/>
</dbReference>
<dbReference type="AlphaFoldDB" id="A0A8S3JLG9"/>
<dbReference type="Proteomes" id="UP000676336">
    <property type="component" value="Unassembled WGS sequence"/>
</dbReference>
<dbReference type="GO" id="GO:0046983">
    <property type="term" value="F:protein dimerization activity"/>
    <property type="evidence" value="ECO:0007669"/>
    <property type="project" value="InterPro"/>
</dbReference>
<keyword evidence="9" id="KW-0804">Transcription</keyword>
<evidence type="ECO:0000256" key="2">
    <source>
        <dbReference type="ARBA" id="ARBA00004477"/>
    </source>
</evidence>
<evidence type="ECO:0000259" key="11">
    <source>
        <dbReference type="PROSITE" id="PS50888"/>
    </source>
</evidence>
<evidence type="ECO:0000256" key="1">
    <source>
        <dbReference type="ARBA" id="ARBA00004123"/>
    </source>
</evidence>
<evidence type="ECO:0000256" key="5">
    <source>
        <dbReference type="ARBA" id="ARBA00022989"/>
    </source>
</evidence>
<dbReference type="GO" id="GO:0005789">
    <property type="term" value="C:endoplasmic reticulum membrane"/>
    <property type="evidence" value="ECO:0007669"/>
    <property type="project" value="UniProtKB-SubCell"/>
</dbReference>
<evidence type="ECO:0000256" key="9">
    <source>
        <dbReference type="ARBA" id="ARBA00023163"/>
    </source>
</evidence>
<dbReference type="InterPro" id="IPR011598">
    <property type="entry name" value="bHLH_dom"/>
</dbReference>
<keyword evidence="8" id="KW-0472">Membrane</keyword>
<evidence type="ECO:0000313" key="13">
    <source>
        <dbReference type="Proteomes" id="UP000676336"/>
    </source>
</evidence>
<keyword evidence="5" id="KW-1133">Transmembrane helix</keyword>
<evidence type="ECO:0000256" key="4">
    <source>
        <dbReference type="ARBA" id="ARBA00022824"/>
    </source>
</evidence>
<dbReference type="PANTHER" id="PTHR46062:SF1">
    <property type="entry name" value="LP12374P"/>
    <property type="match status" value="1"/>
</dbReference>
<keyword evidence="7" id="KW-0238">DNA-binding</keyword>
<dbReference type="InterPro" id="IPR036638">
    <property type="entry name" value="HLH_DNA-bd_sf"/>
</dbReference>
<evidence type="ECO:0000256" key="8">
    <source>
        <dbReference type="ARBA" id="ARBA00023136"/>
    </source>
</evidence>
<evidence type="ECO:0000256" key="10">
    <source>
        <dbReference type="ARBA" id="ARBA00023242"/>
    </source>
</evidence>
<organism evidence="12 13">
    <name type="scientific">Rotaria magnacalcarata</name>
    <dbReference type="NCBI Taxonomy" id="392030"/>
    <lineage>
        <taxon>Eukaryota</taxon>
        <taxon>Metazoa</taxon>
        <taxon>Spiralia</taxon>
        <taxon>Gnathifera</taxon>
        <taxon>Rotifera</taxon>
        <taxon>Eurotatoria</taxon>
        <taxon>Bdelloidea</taxon>
        <taxon>Philodinida</taxon>
        <taxon>Philodinidae</taxon>
        <taxon>Rotaria</taxon>
    </lineage>
</organism>
<feature type="domain" description="BHLH" evidence="11">
    <location>
        <begin position="142"/>
        <end position="175"/>
    </location>
</feature>
<reference evidence="12" key="1">
    <citation type="submission" date="2021-02" db="EMBL/GenBank/DDBJ databases">
        <authorList>
            <person name="Nowell W R."/>
        </authorList>
    </citation>
    <scope>NUCLEOTIDE SEQUENCE</scope>
</reference>
<dbReference type="Pfam" id="PF00010">
    <property type="entry name" value="HLH"/>
    <property type="match status" value="1"/>
</dbReference>
<name>A0A8S3JLG9_9BILA</name>
<proteinExistence type="predicted"/>
<keyword evidence="4" id="KW-0256">Endoplasmic reticulum</keyword>
<accession>A0A8S3JLG9</accession>
<evidence type="ECO:0000313" key="12">
    <source>
        <dbReference type="EMBL" id="CAF5218153.1"/>
    </source>
</evidence>
<feature type="non-terminal residue" evidence="12">
    <location>
        <position position="1"/>
    </location>
</feature>
<evidence type="ECO:0000256" key="6">
    <source>
        <dbReference type="ARBA" id="ARBA00023015"/>
    </source>
</evidence>
<dbReference type="GO" id="GO:0000981">
    <property type="term" value="F:DNA-binding transcription factor activity, RNA polymerase II-specific"/>
    <property type="evidence" value="ECO:0007669"/>
    <property type="project" value="TreeGrafter"/>
</dbReference>
<keyword evidence="6" id="KW-0805">Transcription regulation</keyword>
<feature type="non-terminal residue" evidence="12">
    <location>
        <position position="175"/>
    </location>
</feature>
<keyword evidence="3" id="KW-0812">Transmembrane</keyword>
<evidence type="ECO:0000256" key="3">
    <source>
        <dbReference type="ARBA" id="ARBA00022692"/>
    </source>
</evidence>
<dbReference type="GO" id="GO:0005634">
    <property type="term" value="C:nucleus"/>
    <property type="evidence" value="ECO:0007669"/>
    <property type="project" value="UniProtKB-SubCell"/>
</dbReference>
<protein>
    <recommendedName>
        <fullName evidence="11">BHLH domain-containing protein</fullName>
    </recommendedName>
</protein>
<gene>
    <name evidence="12" type="ORF">SMN809_LOCUS80817</name>
</gene>
<evidence type="ECO:0000256" key="7">
    <source>
        <dbReference type="ARBA" id="ARBA00023125"/>
    </source>
</evidence>
<dbReference type="SUPFAM" id="SSF47459">
    <property type="entry name" value="HLH, helix-loop-helix DNA-binding domain"/>
    <property type="match status" value="1"/>
</dbReference>
<dbReference type="Gene3D" id="4.10.280.10">
    <property type="entry name" value="Helix-loop-helix DNA-binding domain"/>
    <property type="match status" value="1"/>
</dbReference>